<dbReference type="PANTHER" id="PTHR46680">
    <property type="entry name" value="NF-KAPPA-B INHIBITOR ALPHA"/>
    <property type="match status" value="1"/>
</dbReference>
<feature type="region of interest" description="Disordered" evidence="4">
    <location>
        <begin position="835"/>
        <end position="868"/>
    </location>
</feature>
<protein>
    <submittedName>
        <fullName evidence="5">Uncharacterized protein LOC100183824</fullName>
    </submittedName>
</protein>
<feature type="compositionally biased region" description="Low complexity" evidence="4">
    <location>
        <begin position="641"/>
        <end position="665"/>
    </location>
</feature>
<feature type="repeat" description="ANK" evidence="3">
    <location>
        <begin position="199"/>
        <end position="231"/>
    </location>
</feature>
<feature type="compositionally biased region" description="Basic and acidic residues" evidence="4">
    <location>
        <begin position="493"/>
        <end position="503"/>
    </location>
</feature>
<proteinExistence type="evidence at transcript level"/>
<dbReference type="GO" id="GO:0005829">
    <property type="term" value="C:cytosol"/>
    <property type="evidence" value="ECO:0007669"/>
    <property type="project" value="TreeGrafter"/>
</dbReference>
<feature type="repeat" description="ANK" evidence="3">
    <location>
        <begin position="55"/>
        <end position="91"/>
    </location>
</feature>
<feature type="repeat" description="ANK" evidence="3">
    <location>
        <begin position="165"/>
        <end position="197"/>
    </location>
</feature>
<feature type="compositionally biased region" description="Low complexity" evidence="4">
    <location>
        <begin position="780"/>
        <end position="793"/>
    </location>
</feature>
<accession>A0A6F9DIN7</accession>
<dbReference type="Pfam" id="PF12796">
    <property type="entry name" value="Ank_2"/>
    <property type="match status" value="1"/>
</dbReference>
<feature type="compositionally biased region" description="Polar residues" evidence="4">
    <location>
        <begin position="432"/>
        <end position="448"/>
    </location>
</feature>
<name>A0A6F9DIN7_9ASCI</name>
<organism evidence="5">
    <name type="scientific">Phallusia mammillata</name>
    <dbReference type="NCBI Taxonomy" id="59560"/>
    <lineage>
        <taxon>Eukaryota</taxon>
        <taxon>Metazoa</taxon>
        <taxon>Chordata</taxon>
        <taxon>Tunicata</taxon>
        <taxon>Ascidiacea</taxon>
        <taxon>Phlebobranchia</taxon>
        <taxon>Ascidiidae</taxon>
        <taxon>Phallusia</taxon>
    </lineage>
</organism>
<evidence type="ECO:0000256" key="1">
    <source>
        <dbReference type="ARBA" id="ARBA00022737"/>
    </source>
</evidence>
<feature type="region of interest" description="Disordered" evidence="4">
    <location>
        <begin position="399"/>
        <end position="534"/>
    </location>
</feature>
<dbReference type="Pfam" id="PF00023">
    <property type="entry name" value="Ank"/>
    <property type="match status" value="1"/>
</dbReference>
<feature type="compositionally biased region" description="Basic and acidic residues" evidence="4">
    <location>
        <begin position="850"/>
        <end position="868"/>
    </location>
</feature>
<feature type="region of interest" description="Disordered" evidence="4">
    <location>
        <begin position="769"/>
        <end position="794"/>
    </location>
</feature>
<dbReference type="AlphaFoldDB" id="A0A6F9DIN7"/>
<feature type="compositionally biased region" description="Polar residues" evidence="4">
    <location>
        <begin position="624"/>
        <end position="640"/>
    </location>
</feature>
<sequence length="1094" mass="121630">MAKSPPSLNQSEAFLKSIQLYYYEQLMRSKLPQHPNAHCDETQARLQWAVRRDEDGDTPLHIAVAKGDEVLTRELITCLSKGNVSIDMRNNLMQTPFHIAVITDNPTLAALLMDASPTCIDVTDRYGNNGVHLAVQNSGRETEYAILRNVVASAKLSTLEKKNLDGFAPMHLAAQLNNSRAVTLLRQGGADVNILDNKGGVSPIVLATRASRREAAQALLELGANPNLRTTYGETASQVASARSDRAISELLAFYDTPYDVTRPSTSSQHSNNDFEKSRPNKPAHPTSQPRGTFPSMKPDVHVSAFSPPVDVMSSQRQRIHDNTQASVKVERNSPNKNPPFPESSARCENKNDHRQDAVRTQRDDIRHYYPNFSVPLLPPFIAQPTAIVPFPTTSVVTQQRVDSNKRKTPNNDEPLDLSTKRRKPALEKSSSHPANLSSHPANLNSTHPRPPPKRSEPAEPRDTVPSNHRLPPPYPQQRSVIVSSYASRQRRYRSDDDYRGNQRSEASLSDVEKQALERRRSAPEDLKRTQAYSGRRQMDLRSYTGCLPPHYLHLLESSGNLPSRTNHVLRNVADIFGGSRPAMASSDGRVTSAEPSVATSVIVMSSRDESAPGRHLAEKGCRSQPSTNDVIINDVTVTETSLHTSPTRSPTTSRSGEPSRSSKTTNKVTDCDFVTMQTSQSGENNRFGDATINPTSSKYPCLGVRQCVAISNKHTCPGCTNHSKPDNSTSSFDLNVLRTFNKYVTASSTSATKLVFCSEILRKKVPAPRGKISSNATKPPVSSQSNPPSENNEIVSSQLPAVTSQSPGEQPQSQQNHLIVKSFSKSSFSDSDCIDVASNDSGTDVTEPIDPKPREFPRTSRKNSLDAKLDQLRKRALDSHQSHYKRACAEETTVTSQKTSDVCDDVCSDQEDINPIEDSDCEDDEILDETSTEVNHPALPPNDVFRQPVPVHNIREMAPKSKEPIRVNGHRHPPSNFVIRNRVTPDHRRVAPKGMVTLQHSATLQERLWWDYLYYQQRSKIPPSLLFYYDVQRQLLAQKQGKIQIFPPKNKKISTIDPEACPDDLELCDLEISDDEEGQTHFPNGLKKRRLVY</sequence>
<dbReference type="GO" id="GO:0051059">
    <property type="term" value="F:NF-kappaB binding"/>
    <property type="evidence" value="ECO:0007669"/>
    <property type="project" value="TreeGrafter"/>
</dbReference>
<evidence type="ECO:0000256" key="4">
    <source>
        <dbReference type="SAM" id="MobiDB-lite"/>
    </source>
</evidence>
<dbReference type="PANTHER" id="PTHR46680:SF2">
    <property type="entry name" value="NF-KAPPA-B INHIBITOR ZETA"/>
    <property type="match status" value="1"/>
</dbReference>
<feature type="compositionally biased region" description="Basic and acidic residues" evidence="4">
    <location>
        <begin position="346"/>
        <end position="364"/>
    </location>
</feature>
<feature type="compositionally biased region" description="Basic and acidic residues" evidence="4">
    <location>
        <begin position="454"/>
        <end position="463"/>
    </location>
</feature>
<feature type="region of interest" description="Disordered" evidence="4">
    <location>
        <begin position="324"/>
        <end position="364"/>
    </location>
</feature>
<dbReference type="PROSITE" id="PS50297">
    <property type="entry name" value="ANK_REP_REGION"/>
    <property type="match status" value="2"/>
</dbReference>
<dbReference type="SMART" id="SM00248">
    <property type="entry name" value="ANK"/>
    <property type="match status" value="4"/>
</dbReference>
<feature type="compositionally biased region" description="Basic and acidic residues" evidence="4">
    <location>
        <begin position="607"/>
        <end position="622"/>
    </location>
</feature>
<gene>
    <name evidence="5" type="primary">LOC100183824</name>
</gene>
<dbReference type="SUPFAM" id="SSF48403">
    <property type="entry name" value="Ankyrin repeat"/>
    <property type="match status" value="1"/>
</dbReference>
<evidence type="ECO:0000256" key="2">
    <source>
        <dbReference type="ARBA" id="ARBA00023043"/>
    </source>
</evidence>
<evidence type="ECO:0000256" key="3">
    <source>
        <dbReference type="PROSITE-ProRule" id="PRU00023"/>
    </source>
</evidence>
<dbReference type="Gene3D" id="1.25.40.20">
    <property type="entry name" value="Ankyrin repeat-containing domain"/>
    <property type="match status" value="1"/>
</dbReference>
<keyword evidence="1" id="KW-0677">Repeat</keyword>
<dbReference type="EMBL" id="LR786964">
    <property type="protein sequence ID" value="CAB3262826.1"/>
    <property type="molecule type" value="mRNA"/>
</dbReference>
<dbReference type="GO" id="GO:0071356">
    <property type="term" value="P:cellular response to tumor necrosis factor"/>
    <property type="evidence" value="ECO:0007669"/>
    <property type="project" value="TreeGrafter"/>
</dbReference>
<feature type="region of interest" description="Disordered" evidence="4">
    <location>
        <begin position="607"/>
        <end position="670"/>
    </location>
</feature>
<dbReference type="InterPro" id="IPR036770">
    <property type="entry name" value="Ankyrin_rpt-contain_sf"/>
</dbReference>
<keyword evidence="2 3" id="KW-0040">ANK repeat</keyword>
<dbReference type="PROSITE" id="PS50088">
    <property type="entry name" value="ANK_REPEAT"/>
    <property type="match status" value="3"/>
</dbReference>
<feature type="region of interest" description="Disordered" evidence="4">
    <location>
        <begin position="262"/>
        <end position="299"/>
    </location>
</feature>
<feature type="compositionally biased region" description="Polar residues" evidence="4">
    <location>
        <begin position="263"/>
        <end position="272"/>
    </location>
</feature>
<feature type="compositionally biased region" description="Basic and acidic residues" evidence="4">
    <location>
        <begin position="511"/>
        <end position="529"/>
    </location>
</feature>
<dbReference type="InterPro" id="IPR002110">
    <property type="entry name" value="Ankyrin_rpt"/>
</dbReference>
<dbReference type="InterPro" id="IPR051070">
    <property type="entry name" value="NF-kappa-B_inhibitor"/>
</dbReference>
<reference evidence="5" key="1">
    <citation type="submission" date="2020-04" db="EMBL/GenBank/DDBJ databases">
        <authorList>
            <person name="Neveu A P."/>
        </authorList>
    </citation>
    <scope>NUCLEOTIDE SEQUENCE</scope>
    <source>
        <tissue evidence="5">Whole embryo</tissue>
    </source>
</reference>
<evidence type="ECO:0000313" key="5">
    <source>
        <dbReference type="EMBL" id="CAB3262826.1"/>
    </source>
</evidence>